<name>A0A835DRK3_TETSI</name>
<evidence type="ECO:0000313" key="2">
    <source>
        <dbReference type="EMBL" id="KAF8413983.1"/>
    </source>
</evidence>
<organism evidence="2 3">
    <name type="scientific">Tetracentron sinense</name>
    <name type="common">Spur-leaf</name>
    <dbReference type="NCBI Taxonomy" id="13715"/>
    <lineage>
        <taxon>Eukaryota</taxon>
        <taxon>Viridiplantae</taxon>
        <taxon>Streptophyta</taxon>
        <taxon>Embryophyta</taxon>
        <taxon>Tracheophyta</taxon>
        <taxon>Spermatophyta</taxon>
        <taxon>Magnoliopsida</taxon>
        <taxon>Trochodendrales</taxon>
        <taxon>Trochodendraceae</taxon>
        <taxon>Tetracentron</taxon>
    </lineage>
</organism>
<dbReference type="Proteomes" id="UP000655225">
    <property type="component" value="Unassembled WGS sequence"/>
</dbReference>
<keyword evidence="1" id="KW-0812">Transmembrane</keyword>
<evidence type="ECO:0000313" key="3">
    <source>
        <dbReference type="Proteomes" id="UP000655225"/>
    </source>
</evidence>
<protein>
    <submittedName>
        <fullName evidence="2">Uncharacterized protein</fullName>
    </submittedName>
</protein>
<reference evidence="2 3" key="1">
    <citation type="submission" date="2020-04" db="EMBL/GenBank/DDBJ databases">
        <title>Plant Genome Project.</title>
        <authorList>
            <person name="Zhang R.-G."/>
        </authorList>
    </citation>
    <scope>NUCLEOTIDE SEQUENCE [LARGE SCALE GENOMIC DNA]</scope>
    <source>
        <strain evidence="2">YNK0</strain>
        <tissue evidence="2">Leaf</tissue>
    </source>
</reference>
<dbReference type="OMA" id="FVEWNLK"/>
<dbReference type="OrthoDB" id="1939257at2759"/>
<feature type="transmembrane region" description="Helical" evidence="1">
    <location>
        <begin position="37"/>
        <end position="54"/>
    </location>
</feature>
<keyword evidence="1" id="KW-0472">Membrane</keyword>
<keyword evidence="1" id="KW-1133">Transmembrane helix</keyword>
<comment type="caution">
    <text evidence="2">The sequence shown here is derived from an EMBL/GenBank/DDBJ whole genome shotgun (WGS) entry which is preliminary data.</text>
</comment>
<dbReference type="PANTHER" id="PTHR37746:SF1">
    <property type="entry name" value="TRANSMEMBRANE PROTEIN"/>
    <property type="match status" value="1"/>
</dbReference>
<evidence type="ECO:0000256" key="1">
    <source>
        <dbReference type="SAM" id="Phobius"/>
    </source>
</evidence>
<dbReference type="PANTHER" id="PTHR37746">
    <property type="entry name" value="TRANSMEMBRANE PROTEIN"/>
    <property type="match status" value="1"/>
</dbReference>
<gene>
    <name evidence="2" type="ORF">HHK36_001981</name>
</gene>
<keyword evidence="3" id="KW-1185">Reference proteome</keyword>
<dbReference type="AlphaFoldDB" id="A0A835DRK3"/>
<sequence length="233" mass="26171">MGMKRLELGSLSAKVLLEIIDFFAKALSFLSSLASDPLFSIVVVLYSLILLYFPRNFLDIVFSPVLFSTGILLSTLLRVGAIQRDKKDSNKREPEEFDSPGEDHKWVRCQTGTETEDQMGFDSKPFLSDSFVEWNVKAPLEVIYEEYEGEMRNEETRLVGIERMLSLSLYYPESDTESSSGGDISGIEGWDEEDREGLIEISLDGKGSSVFQVEEENLIEIDLSLARAPAGSR</sequence>
<proteinExistence type="predicted"/>
<accession>A0A835DRK3</accession>
<dbReference type="EMBL" id="JABCRI010000001">
    <property type="protein sequence ID" value="KAF8413983.1"/>
    <property type="molecule type" value="Genomic_DNA"/>
</dbReference>
<feature type="transmembrane region" description="Helical" evidence="1">
    <location>
        <begin position="60"/>
        <end position="81"/>
    </location>
</feature>